<dbReference type="GO" id="GO:0007040">
    <property type="term" value="P:lysosome organization"/>
    <property type="evidence" value="ECO:0007669"/>
    <property type="project" value="TreeGrafter"/>
</dbReference>
<evidence type="ECO:0000256" key="4">
    <source>
        <dbReference type="ARBA" id="ARBA00017338"/>
    </source>
</evidence>
<dbReference type="VEuPathDB" id="VectorBase:CSON006279"/>
<dbReference type="InterPro" id="IPR036322">
    <property type="entry name" value="WD40_repeat_dom_sf"/>
</dbReference>
<evidence type="ECO:0000256" key="7">
    <source>
        <dbReference type="ARBA" id="ARBA00022833"/>
    </source>
</evidence>
<proteinExistence type="inferred from homology"/>
<dbReference type="GO" id="GO:0006904">
    <property type="term" value="P:vesicle docking involved in exocytosis"/>
    <property type="evidence" value="ECO:0007669"/>
    <property type="project" value="TreeGrafter"/>
</dbReference>
<evidence type="ECO:0000256" key="9">
    <source>
        <dbReference type="ARBA" id="ARBA00023228"/>
    </source>
</evidence>
<comment type="subcellular location">
    <subcellularLocation>
        <location evidence="2">Late endosome membrane</location>
        <topology evidence="2">Peripheral membrane protein</topology>
        <orientation evidence="2">Cytoplasmic side</orientation>
    </subcellularLocation>
    <subcellularLocation>
        <location evidence="1">Lysosome</location>
    </subcellularLocation>
</comment>
<dbReference type="Pfam" id="PF05131">
    <property type="entry name" value="Pep3_Vps18"/>
    <property type="match status" value="1"/>
</dbReference>
<evidence type="ECO:0000256" key="2">
    <source>
        <dbReference type="ARBA" id="ARBA00004492"/>
    </source>
</evidence>
<feature type="domain" description="Pep3/Vps18 RING C-terminal" evidence="12">
    <location>
        <begin position="862"/>
        <end position="948"/>
    </location>
</feature>
<dbReference type="Pfam" id="PF26148">
    <property type="entry name" value="VPS18_RING_C"/>
    <property type="match status" value="1"/>
</dbReference>
<accession>A0A336LYU9</accession>
<dbReference type="GO" id="GO:0008333">
    <property type="term" value="P:endosome to lysosome transport"/>
    <property type="evidence" value="ECO:0007669"/>
    <property type="project" value="TreeGrafter"/>
</dbReference>
<dbReference type="GO" id="GO:0008270">
    <property type="term" value="F:zinc ion binding"/>
    <property type="evidence" value="ECO:0007669"/>
    <property type="project" value="UniProtKB-KW"/>
</dbReference>
<dbReference type="GO" id="GO:0006886">
    <property type="term" value="P:intracellular protein transport"/>
    <property type="evidence" value="ECO:0007669"/>
    <property type="project" value="UniProtKB-UniRule"/>
</dbReference>
<dbReference type="GO" id="GO:0031902">
    <property type="term" value="C:late endosome membrane"/>
    <property type="evidence" value="ECO:0007669"/>
    <property type="project" value="UniProtKB-SubCell"/>
</dbReference>
<evidence type="ECO:0000256" key="6">
    <source>
        <dbReference type="ARBA" id="ARBA00022771"/>
    </source>
</evidence>
<feature type="domain" description="Pep3/Vps18 beta-propeller" evidence="11">
    <location>
        <begin position="37"/>
        <end position="410"/>
    </location>
</feature>
<dbReference type="AlphaFoldDB" id="A0A336LYU9"/>
<dbReference type="EMBL" id="UFQT01000236">
    <property type="protein sequence ID" value="SSX22191.1"/>
    <property type="molecule type" value="Genomic_DNA"/>
</dbReference>
<keyword evidence="6" id="KW-0863">Zinc-finger</keyword>
<dbReference type="PANTHER" id="PTHR23323">
    <property type="entry name" value="VACUOLAR PROTEIN SORTING-ASSOCIATED PROTEIN"/>
    <property type="match status" value="1"/>
</dbReference>
<dbReference type="GO" id="GO:0007032">
    <property type="term" value="P:endosome organization"/>
    <property type="evidence" value="ECO:0007669"/>
    <property type="project" value="TreeGrafter"/>
</dbReference>
<dbReference type="PROSITE" id="PS50236">
    <property type="entry name" value="CHCR"/>
    <property type="match status" value="1"/>
</dbReference>
<evidence type="ECO:0000256" key="5">
    <source>
        <dbReference type="ARBA" id="ARBA00022723"/>
    </source>
</evidence>
<evidence type="ECO:0000259" key="11">
    <source>
        <dbReference type="Pfam" id="PF05131"/>
    </source>
</evidence>
<dbReference type="GO" id="GO:0048284">
    <property type="term" value="P:organelle fusion"/>
    <property type="evidence" value="ECO:0007669"/>
    <property type="project" value="TreeGrafter"/>
</dbReference>
<evidence type="ECO:0000313" key="13">
    <source>
        <dbReference type="EMBL" id="SSX01814.1"/>
    </source>
</evidence>
<reference evidence="14" key="2">
    <citation type="submission" date="2018-07" db="EMBL/GenBank/DDBJ databases">
        <authorList>
            <person name="Quirk P.G."/>
            <person name="Krulwich T.A."/>
        </authorList>
    </citation>
    <scope>NUCLEOTIDE SEQUENCE</scope>
</reference>
<name>A0A336LYU9_CULSO</name>
<dbReference type="OMA" id="WIQREKW"/>
<keyword evidence="9" id="KW-0458">Lysosome</keyword>
<evidence type="ECO:0000256" key="8">
    <source>
        <dbReference type="ARBA" id="ARBA00023136"/>
    </source>
</evidence>
<evidence type="ECO:0000313" key="14">
    <source>
        <dbReference type="EMBL" id="SSX22191.1"/>
    </source>
</evidence>
<keyword evidence="8" id="KW-0472">Membrane</keyword>
<organism evidence="14">
    <name type="scientific">Culicoides sonorensis</name>
    <name type="common">Biting midge</name>
    <dbReference type="NCBI Taxonomy" id="179676"/>
    <lineage>
        <taxon>Eukaryota</taxon>
        <taxon>Metazoa</taxon>
        <taxon>Ecdysozoa</taxon>
        <taxon>Arthropoda</taxon>
        <taxon>Hexapoda</taxon>
        <taxon>Insecta</taxon>
        <taxon>Pterygota</taxon>
        <taxon>Neoptera</taxon>
        <taxon>Endopterygota</taxon>
        <taxon>Diptera</taxon>
        <taxon>Nematocera</taxon>
        <taxon>Chironomoidea</taxon>
        <taxon>Ceratopogonidae</taxon>
        <taxon>Ceratopogoninae</taxon>
        <taxon>Culicoides</taxon>
        <taxon>Monoculicoides</taxon>
    </lineage>
</organism>
<dbReference type="GO" id="GO:0030674">
    <property type="term" value="F:protein-macromolecule adaptor activity"/>
    <property type="evidence" value="ECO:0007669"/>
    <property type="project" value="TreeGrafter"/>
</dbReference>
<sequence length="963" mass="111277">MASIFDQYENTLSKERPLNVPEPPQNVVTFRTKEQSPIFSKQKLNLSLKNEITCTCINNNWLIVLMSNQLIFRLNLADPKQQDDILIEKFIQKCAVNGMYIDPLGLHIIVALGPSKGVVGSGSPGILYLQSNSKKPRIVSRFKDHCITAVAFNWDNKSETNTGLILLGTSKGLIFEADIGVDQDRPTPGGSKPIFDIDRGDRSCITGLKFFRAPGTNNYIVLVATPDRLYKFYETIRPTGETKVSIAQQIFAQYLNIPENLLDLLGESVSRGNLSRLVTSVYNEFPKAMGWLTETGVLYLSDIDRTASTSQFISSIELIPIPEEEFDRPMVQNSYKVDQKRLTPRSLVLTDYHVMILFNDCIRAVSLLNYQTVYEEQFTEQQGKLLDLMKDATTSSVFLYTTKAIYRYKITREDRNVWQLYLDKNEFSLALSHCQDNPAYRDIVLTKHAEDFYEKRDFIRAAKIFAETQKSFEEVCLKFYEQNQNEALLCYLNKRFEKLKSSDKTQITMLTVWIIELYLTQMSKLPPQSAKFSEYYQELDKFMKLPRVSECVRNNRPVVQELISSHGDIYDLTTLKHVNPNQEVLLQQFISQENFFEAIQLLKSSNKPELVYKYSPVLIEELPNETVAMFKKHGKRLDGAKLIPSLICINSPKHIAEVIDYLEFCIHSLGNTEQSLNNYLILLYATYRKEKLVDFLKSQGEDRAMINYDIYFALRTAKEHDVKDALVYLYCMLNLWQKAIELALTFDVELAQQKASQVKEPKLKKRLWLLIAKNEIESRNDVNSALELVKKCELLRLEDILPFFSDFDRIDDFKQTVCDALKDYEIKLQEQKRDMDDSVKSAETIRKKLENFRNRSLIVSGSDICAICETTLFLKPFFLFPCSHKFHSDCMEKEILANLSKDQLAYLNVLKIQLTQPSKQFELTREQIKEKIEETIASNCLLCGETMIESLDKQFDTNWDEQL</sequence>
<dbReference type="GO" id="GO:0005764">
    <property type="term" value="C:lysosome"/>
    <property type="evidence" value="ECO:0007669"/>
    <property type="project" value="UniProtKB-SubCell"/>
</dbReference>
<dbReference type="SUPFAM" id="SSF57850">
    <property type="entry name" value="RING/U-box"/>
    <property type="match status" value="1"/>
</dbReference>
<reference evidence="13" key="1">
    <citation type="submission" date="2018-04" db="EMBL/GenBank/DDBJ databases">
        <authorList>
            <person name="Go L.Y."/>
            <person name="Mitchell J.A."/>
        </authorList>
    </citation>
    <scope>NUCLEOTIDE SEQUENCE</scope>
    <source>
        <tissue evidence="13">Whole organism</tissue>
    </source>
</reference>
<dbReference type="SUPFAM" id="SSF50978">
    <property type="entry name" value="WD40 repeat-like"/>
    <property type="match status" value="1"/>
</dbReference>
<gene>
    <name evidence="14" type="primary">CSON006279</name>
</gene>
<keyword evidence="5" id="KW-0479">Metal-binding</keyword>
<feature type="repeat" description="CHCR" evidence="10">
    <location>
        <begin position="630"/>
        <end position="784"/>
    </location>
</feature>
<protein>
    <recommendedName>
        <fullName evidence="4">Vacuolar protein sorting-associated protein 18 homolog</fullName>
    </recommendedName>
</protein>
<dbReference type="GO" id="GO:0030897">
    <property type="term" value="C:HOPS complex"/>
    <property type="evidence" value="ECO:0007669"/>
    <property type="project" value="TreeGrafter"/>
</dbReference>
<dbReference type="InterPro" id="IPR007810">
    <property type="entry name" value="Pep3/Vps18_beta-prop"/>
</dbReference>
<evidence type="ECO:0000259" key="12">
    <source>
        <dbReference type="Pfam" id="PF26148"/>
    </source>
</evidence>
<comment type="similarity">
    <text evidence="3">Belongs to the VPS18 family.</text>
</comment>
<evidence type="ECO:0000256" key="3">
    <source>
        <dbReference type="ARBA" id="ARBA00010454"/>
    </source>
</evidence>
<keyword evidence="7" id="KW-0862">Zinc</keyword>
<dbReference type="EMBL" id="UFQS01000236">
    <property type="protein sequence ID" value="SSX01814.1"/>
    <property type="molecule type" value="Genomic_DNA"/>
</dbReference>
<evidence type="ECO:0000256" key="10">
    <source>
        <dbReference type="PROSITE-ProRule" id="PRU01006"/>
    </source>
</evidence>
<dbReference type="InterPro" id="IPR058919">
    <property type="entry name" value="Pep3/Vps18_RING_C"/>
</dbReference>
<evidence type="ECO:0000256" key="1">
    <source>
        <dbReference type="ARBA" id="ARBA00004371"/>
    </source>
</evidence>
<dbReference type="InterPro" id="IPR000547">
    <property type="entry name" value="Clathrin_H-chain/VPS_repeat"/>
</dbReference>
<dbReference type="PANTHER" id="PTHR23323:SF26">
    <property type="entry name" value="VACUOLAR PROTEIN SORTING-ASSOCIATED PROTEIN 18 HOMOLOG"/>
    <property type="match status" value="1"/>
</dbReference>